<name>A0A512H5R3_9PROT</name>
<dbReference type="InterPro" id="IPR000873">
    <property type="entry name" value="AMP-dep_synth/lig_dom"/>
</dbReference>
<reference evidence="7 8" key="1">
    <citation type="submission" date="2019-07" db="EMBL/GenBank/DDBJ databases">
        <title>Whole genome shotgun sequence of Rhodospirillum oryzae NBRC 107573.</title>
        <authorList>
            <person name="Hosoyama A."/>
            <person name="Uohara A."/>
            <person name="Ohji S."/>
            <person name="Ichikawa N."/>
        </authorList>
    </citation>
    <scope>NUCLEOTIDE SEQUENCE [LARGE SCALE GENOMIC DNA]</scope>
    <source>
        <strain evidence="7 8">NBRC 107573</strain>
    </source>
</reference>
<comment type="similarity">
    <text evidence="1">Belongs to the ATP-dependent AMP-binding enzyme family.</text>
</comment>
<dbReference type="AlphaFoldDB" id="A0A512H5R3"/>
<evidence type="ECO:0000259" key="6">
    <source>
        <dbReference type="Pfam" id="PF13193"/>
    </source>
</evidence>
<keyword evidence="8" id="KW-1185">Reference proteome</keyword>
<dbReference type="Pfam" id="PF00501">
    <property type="entry name" value="AMP-binding"/>
    <property type="match status" value="1"/>
</dbReference>
<dbReference type="GO" id="GO:0016405">
    <property type="term" value="F:CoA-ligase activity"/>
    <property type="evidence" value="ECO:0007669"/>
    <property type="project" value="UniProtKB-ARBA"/>
</dbReference>
<feature type="domain" description="AMP-dependent synthetase/ligase" evidence="5">
    <location>
        <begin position="42"/>
        <end position="403"/>
    </location>
</feature>
<dbReference type="InterPro" id="IPR045851">
    <property type="entry name" value="AMP-bd_C_sf"/>
</dbReference>
<dbReference type="Gene3D" id="3.30.300.30">
    <property type="match status" value="1"/>
</dbReference>
<keyword evidence="2" id="KW-0436">Ligase</keyword>
<gene>
    <name evidence="7" type="ORF">ROR02_09140</name>
</gene>
<evidence type="ECO:0000259" key="5">
    <source>
        <dbReference type="Pfam" id="PF00501"/>
    </source>
</evidence>
<evidence type="ECO:0000256" key="2">
    <source>
        <dbReference type="ARBA" id="ARBA00022598"/>
    </source>
</evidence>
<dbReference type="PROSITE" id="PS00455">
    <property type="entry name" value="AMP_BINDING"/>
    <property type="match status" value="1"/>
</dbReference>
<dbReference type="GO" id="GO:0006633">
    <property type="term" value="P:fatty acid biosynthetic process"/>
    <property type="evidence" value="ECO:0007669"/>
    <property type="project" value="TreeGrafter"/>
</dbReference>
<dbReference type="Proteomes" id="UP000321567">
    <property type="component" value="Unassembled WGS sequence"/>
</dbReference>
<dbReference type="InterPro" id="IPR042099">
    <property type="entry name" value="ANL_N_sf"/>
</dbReference>
<feature type="domain" description="AMP-binding enzyme C-terminal" evidence="6">
    <location>
        <begin position="453"/>
        <end position="536"/>
    </location>
</feature>
<keyword evidence="3" id="KW-0547">Nucleotide-binding</keyword>
<evidence type="ECO:0000313" key="8">
    <source>
        <dbReference type="Proteomes" id="UP000321567"/>
    </source>
</evidence>
<dbReference type="RefSeq" id="WP_147162831.1">
    <property type="nucleotide sequence ID" value="NZ_BJZO01000016.1"/>
</dbReference>
<dbReference type="GO" id="GO:0006637">
    <property type="term" value="P:acyl-CoA metabolic process"/>
    <property type="evidence" value="ECO:0007669"/>
    <property type="project" value="TreeGrafter"/>
</dbReference>
<evidence type="ECO:0000256" key="3">
    <source>
        <dbReference type="ARBA" id="ARBA00022741"/>
    </source>
</evidence>
<dbReference type="PANTHER" id="PTHR43605">
    <property type="entry name" value="ACYL-COENZYME A SYNTHETASE"/>
    <property type="match status" value="1"/>
</dbReference>
<dbReference type="GO" id="GO:0015645">
    <property type="term" value="F:fatty acid ligase activity"/>
    <property type="evidence" value="ECO:0007669"/>
    <property type="project" value="TreeGrafter"/>
</dbReference>
<evidence type="ECO:0000256" key="1">
    <source>
        <dbReference type="ARBA" id="ARBA00006432"/>
    </source>
</evidence>
<evidence type="ECO:0000256" key="4">
    <source>
        <dbReference type="ARBA" id="ARBA00022840"/>
    </source>
</evidence>
<dbReference type="EMBL" id="BJZO01000016">
    <property type="protein sequence ID" value="GEO80783.1"/>
    <property type="molecule type" value="Genomic_DNA"/>
</dbReference>
<accession>A0A512H5R3</accession>
<dbReference type="OrthoDB" id="4471305at2"/>
<comment type="caution">
    <text evidence="7">The sequence shown here is derived from an EMBL/GenBank/DDBJ whole genome shotgun (WGS) entry which is preliminary data.</text>
</comment>
<dbReference type="GO" id="GO:0005524">
    <property type="term" value="F:ATP binding"/>
    <property type="evidence" value="ECO:0007669"/>
    <property type="project" value="UniProtKB-KW"/>
</dbReference>
<keyword evidence="4" id="KW-0067">ATP-binding</keyword>
<evidence type="ECO:0000313" key="7">
    <source>
        <dbReference type="EMBL" id="GEO80783.1"/>
    </source>
</evidence>
<sequence length="551" mass="59162">MMGAGIAESDADGLRGFALSIPFHFNIGVDVCDRHAANPARANMPALIVEDARGQVQTITFARLKSGSDRMANVLRGLGIESGDRVAVYLSQRLETALALIAILKLGAVAVPLFPLFNGDGLGGRLTDSGAEVVVTDAEGAVRVMDLDLPTRPTVVSVDPDPPAGVRNLDDLMGRGSGYFRSVETMAEDPALLLYTSGTTGTPRGALLAHRALPAHWPGFGMAFPSPFLADELFWTPADWAWVGGLLSVLFPALSRGLPVLGCRGPRFDPEETLAMMSRHRVRSAFFPPTALRLLRQLPVAQVRASSPLRAVVAGGEPLGGALLDWGREALGLTINEVYGQTEANLVIGNGFPCHPVRPGSMGRVIPGHRVEIVDDEGRVLAPGELGEIAVARSDPSMFLGYWNNPEATAEKFRGEWMLTGDTGRKDSDGSFWFLGREDDVIISAGYRIGPGEVEDVLMRHPGVDQVAVVGIPDPERTEIVKAFVVPRDRGLLDNGTASGVLAQDLQQFARQRYGAHAYPRQVAFLGELPVSATGKIRRRDLRHLDPGQDL</sequence>
<dbReference type="InterPro" id="IPR051087">
    <property type="entry name" value="Mitochondrial_ACSM"/>
</dbReference>
<dbReference type="InterPro" id="IPR025110">
    <property type="entry name" value="AMP-bd_C"/>
</dbReference>
<proteinExistence type="inferred from homology"/>
<dbReference type="GO" id="GO:0004321">
    <property type="term" value="F:fatty-acyl-CoA synthase activity"/>
    <property type="evidence" value="ECO:0007669"/>
    <property type="project" value="TreeGrafter"/>
</dbReference>
<organism evidence="7 8">
    <name type="scientific">Pararhodospirillum oryzae</name>
    <dbReference type="NCBI Taxonomy" id="478448"/>
    <lineage>
        <taxon>Bacteria</taxon>
        <taxon>Pseudomonadati</taxon>
        <taxon>Pseudomonadota</taxon>
        <taxon>Alphaproteobacteria</taxon>
        <taxon>Rhodospirillales</taxon>
        <taxon>Rhodospirillaceae</taxon>
        <taxon>Pararhodospirillum</taxon>
    </lineage>
</organism>
<protein>
    <submittedName>
        <fullName evidence="7">Acetyl-CoA synthetase</fullName>
    </submittedName>
</protein>
<dbReference type="PANTHER" id="PTHR43605:SF10">
    <property type="entry name" value="ACYL-COA SYNTHETASE MEDIUM CHAIN FAMILY MEMBER 3"/>
    <property type="match status" value="1"/>
</dbReference>
<dbReference type="InterPro" id="IPR020845">
    <property type="entry name" value="AMP-binding_CS"/>
</dbReference>
<dbReference type="Gene3D" id="3.40.50.12780">
    <property type="entry name" value="N-terminal domain of ligase-like"/>
    <property type="match status" value="1"/>
</dbReference>
<dbReference type="Pfam" id="PF13193">
    <property type="entry name" value="AMP-binding_C"/>
    <property type="match status" value="1"/>
</dbReference>
<dbReference type="SUPFAM" id="SSF56801">
    <property type="entry name" value="Acetyl-CoA synthetase-like"/>
    <property type="match status" value="1"/>
</dbReference>